<evidence type="ECO:0000256" key="9">
    <source>
        <dbReference type="ARBA" id="ARBA00023136"/>
    </source>
</evidence>
<keyword evidence="4 10" id="KW-0677">Repeat</keyword>
<feature type="binding site" evidence="10">
    <location>
        <position position="187"/>
    </location>
    <ligand>
        <name>[4Fe-4S] cluster</name>
        <dbReference type="ChEBI" id="CHEBI:49883"/>
        <label>2</label>
    </ligand>
</feature>
<feature type="binding site" evidence="10">
    <location>
        <position position="54"/>
    </location>
    <ligand>
        <name>[4Fe-4S] cluster</name>
        <dbReference type="ChEBI" id="CHEBI:49883"/>
        <label>1</label>
    </ligand>
</feature>
<keyword evidence="9 10" id="KW-0472">Membrane</keyword>
<evidence type="ECO:0000256" key="3">
    <source>
        <dbReference type="ARBA" id="ARBA00022723"/>
    </source>
</evidence>
<dbReference type="InterPro" id="IPR007202">
    <property type="entry name" value="4Fe-4S_dom"/>
</dbReference>
<reference evidence="13" key="1">
    <citation type="journal article" date="2020" name="mSystems">
        <title>Genome- and Community-Level Interaction Insights into Carbon Utilization and Element Cycling Functions of Hydrothermarchaeota in Hydrothermal Sediment.</title>
        <authorList>
            <person name="Zhou Z."/>
            <person name="Liu Y."/>
            <person name="Xu W."/>
            <person name="Pan J."/>
            <person name="Luo Z.H."/>
            <person name="Li M."/>
        </authorList>
    </citation>
    <scope>NUCLEOTIDE SEQUENCE [LARGE SCALE GENOMIC DNA]</scope>
    <source>
        <strain evidence="13">SpSt-381</strain>
    </source>
</reference>
<comment type="subcellular location">
    <subcellularLocation>
        <location evidence="10">Cell membrane</location>
    </subcellularLocation>
</comment>
<dbReference type="GO" id="GO:0051539">
    <property type="term" value="F:4 iron, 4 sulfur cluster binding"/>
    <property type="evidence" value="ECO:0007669"/>
    <property type="project" value="UniProtKB-UniRule"/>
</dbReference>
<dbReference type="Gene3D" id="3.30.70.20">
    <property type="match status" value="2"/>
</dbReference>
<feature type="binding site" evidence="10">
    <location>
        <position position="153"/>
    </location>
    <ligand>
        <name>[4Fe-4S] cluster</name>
        <dbReference type="ChEBI" id="CHEBI:49883"/>
        <label>2</label>
    </ligand>
</feature>
<evidence type="ECO:0000256" key="5">
    <source>
        <dbReference type="ARBA" id="ARBA00022967"/>
    </source>
</evidence>
<dbReference type="Gene3D" id="1.10.15.40">
    <property type="entry name" value="Electron transport complex subunit B, putative Fe-S cluster"/>
    <property type="match status" value="1"/>
</dbReference>
<comment type="similarity">
    <text evidence="10">Belongs to the 4Fe4S bacterial-type ferredoxin family. RnfB subfamily.</text>
</comment>
<dbReference type="GO" id="GO:0005886">
    <property type="term" value="C:plasma membrane"/>
    <property type="evidence" value="ECO:0007669"/>
    <property type="project" value="UniProtKB-SubCell"/>
</dbReference>
<dbReference type="Pfam" id="PF14697">
    <property type="entry name" value="Fer4_21"/>
    <property type="match status" value="1"/>
</dbReference>
<dbReference type="PANTHER" id="PTHR43560">
    <property type="entry name" value="ION-TRANSLOCATING OXIDOREDUCTASE COMPLEX SUBUNIT B"/>
    <property type="match status" value="1"/>
</dbReference>
<comment type="caution">
    <text evidence="10">Lacks conserved residue(s) required for the propagation of feature annotation.</text>
</comment>
<keyword evidence="7 10" id="KW-0408">Iron</keyword>
<keyword evidence="3 10" id="KW-0479">Metal-binding</keyword>
<feature type="binding site" evidence="10">
    <location>
        <position position="143"/>
    </location>
    <ligand>
        <name>[4Fe-4S] cluster</name>
        <dbReference type="ChEBI" id="CHEBI:49883"/>
        <label>2</label>
    </ligand>
</feature>
<feature type="domain" description="4Fe-4S ferredoxin-type" evidence="11">
    <location>
        <begin position="244"/>
        <end position="276"/>
    </location>
</feature>
<evidence type="ECO:0000256" key="1">
    <source>
        <dbReference type="ARBA" id="ARBA00022448"/>
    </source>
</evidence>
<dbReference type="SUPFAM" id="SSF54862">
    <property type="entry name" value="4Fe-4S ferredoxins"/>
    <property type="match status" value="1"/>
</dbReference>
<dbReference type="EMBL" id="DSQF01000004">
    <property type="protein sequence ID" value="HGZ42467.1"/>
    <property type="molecule type" value="Genomic_DNA"/>
</dbReference>
<organism evidence="13">
    <name type="scientific">Eiseniibacteriota bacterium</name>
    <dbReference type="NCBI Taxonomy" id="2212470"/>
    <lineage>
        <taxon>Bacteria</taxon>
        <taxon>Candidatus Eiseniibacteriota</taxon>
    </lineage>
</organism>
<gene>
    <name evidence="10" type="primary">rnfB</name>
    <name evidence="13" type="ORF">ENR23_03395</name>
</gene>
<dbReference type="PROSITE" id="PS00198">
    <property type="entry name" value="4FE4S_FER_1"/>
    <property type="match status" value="2"/>
</dbReference>
<feature type="binding site" evidence="10">
    <location>
        <position position="147"/>
    </location>
    <ligand>
        <name>[4Fe-4S] cluster</name>
        <dbReference type="ChEBI" id="CHEBI:49883"/>
        <label>2</label>
    </ligand>
</feature>
<feature type="binding site" evidence="10">
    <location>
        <position position="80"/>
    </location>
    <ligand>
        <name>[4Fe-4S] cluster</name>
        <dbReference type="ChEBI" id="CHEBI:49883"/>
        <label>1</label>
    </ligand>
</feature>
<evidence type="ECO:0000256" key="2">
    <source>
        <dbReference type="ARBA" id="ARBA00022485"/>
    </source>
</evidence>
<name>A0A832HZX2_UNCEI</name>
<dbReference type="GO" id="GO:0022900">
    <property type="term" value="P:electron transport chain"/>
    <property type="evidence" value="ECO:0007669"/>
    <property type="project" value="UniProtKB-UniRule"/>
</dbReference>
<keyword evidence="2 10" id="KW-0004">4Fe-4S</keyword>
<dbReference type="NCBIfam" id="TIGR01944">
    <property type="entry name" value="rnfB"/>
    <property type="match status" value="1"/>
</dbReference>
<dbReference type="GO" id="GO:0009055">
    <property type="term" value="F:electron transfer activity"/>
    <property type="evidence" value="ECO:0007669"/>
    <property type="project" value="InterPro"/>
</dbReference>
<dbReference type="InterPro" id="IPR017896">
    <property type="entry name" value="4Fe4S_Fe-S-bd"/>
</dbReference>
<keyword evidence="10" id="KW-1003">Cell membrane</keyword>
<dbReference type="Pfam" id="PF12838">
    <property type="entry name" value="Fer4_7"/>
    <property type="match status" value="1"/>
</dbReference>
<feature type="domain" description="4Fe-4S" evidence="12">
    <location>
        <begin position="37"/>
        <end position="97"/>
    </location>
</feature>
<dbReference type="HAMAP" id="MF_00463">
    <property type="entry name" value="RsxB_RnfB"/>
    <property type="match status" value="1"/>
</dbReference>
<dbReference type="InterPro" id="IPR017900">
    <property type="entry name" value="4Fe4S_Fe_S_CS"/>
</dbReference>
<feature type="binding site" evidence="10">
    <location>
        <position position="62"/>
    </location>
    <ligand>
        <name>[4Fe-4S] cluster</name>
        <dbReference type="ChEBI" id="CHEBI:49883"/>
        <label>1</label>
    </ligand>
</feature>
<comment type="cofactor">
    <cofactor evidence="10">
        <name>[4Fe-4S] cluster</name>
        <dbReference type="ChEBI" id="CHEBI:49883"/>
    </cofactor>
    <text evidence="10">Binds 3 [4Fe-4S] clusters.</text>
</comment>
<feature type="domain" description="4Fe-4S ferredoxin-type" evidence="11">
    <location>
        <begin position="211"/>
        <end position="242"/>
    </location>
</feature>
<feature type="domain" description="4Fe-4S ferredoxin-type" evidence="11">
    <location>
        <begin position="138"/>
        <end position="167"/>
    </location>
</feature>
<dbReference type="Pfam" id="PF04060">
    <property type="entry name" value="FeS"/>
    <property type="match status" value="1"/>
</dbReference>
<dbReference type="NCBIfam" id="NF005503">
    <property type="entry name" value="PRK07118.1-2"/>
    <property type="match status" value="1"/>
</dbReference>
<feature type="binding site" evidence="10">
    <location>
        <position position="180"/>
    </location>
    <ligand>
        <name>[4Fe-4S] cluster</name>
        <dbReference type="ChEBI" id="CHEBI:49883"/>
        <label>3</label>
    </ligand>
</feature>
<dbReference type="AlphaFoldDB" id="A0A832HZX2"/>
<evidence type="ECO:0000256" key="6">
    <source>
        <dbReference type="ARBA" id="ARBA00022982"/>
    </source>
</evidence>
<dbReference type="CDD" id="cd10549">
    <property type="entry name" value="MtMvhB_like"/>
    <property type="match status" value="1"/>
</dbReference>
<evidence type="ECO:0000256" key="4">
    <source>
        <dbReference type="ARBA" id="ARBA00022737"/>
    </source>
</evidence>
<dbReference type="PROSITE" id="PS51379">
    <property type="entry name" value="4FE4S_FER_2"/>
    <property type="match status" value="4"/>
</dbReference>
<accession>A0A832HZX2</accession>
<feature type="binding site" evidence="10">
    <location>
        <position position="57"/>
    </location>
    <ligand>
        <name>[4Fe-4S] cluster</name>
        <dbReference type="ChEBI" id="CHEBI:49883"/>
        <label>1</label>
    </ligand>
</feature>
<dbReference type="EC" id="7.-.-.-" evidence="10"/>
<dbReference type="PROSITE" id="PS51656">
    <property type="entry name" value="4FE4S"/>
    <property type="match status" value="1"/>
</dbReference>
<comment type="subunit">
    <text evidence="10">The complex is composed of six subunits: RnfA, RnfB, RnfC, RnfD, RnfE and RnfG.</text>
</comment>
<keyword evidence="6 10" id="KW-0249">Electron transport</keyword>
<dbReference type="PANTHER" id="PTHR43560:SF1">
    <property type="entry name" value="ION-TRANSLOCATING OXIDOREDUCTASE COMPLEX SUBUNIT B"/>
    <property type="match status" value="1"/>
</dbReference>
<feature type="binding site" evidence="10">
    <location>
        <position position="177"/>
    </location>
    <ligand>
        <name>[4Fe-4S] cluster</name>
        <dbReference type="ChEBI" id="CHEBI:49883"/>
        <label>3</label>
    </ligand>
</feature>
<proteinExistence type="inferred from homology"/>
<sequence>MENAALGVALWGLAVFTLLGLFFGFALAAAAMRFQVAENPLVERVKEALPAANCGACGFAGCPAYARAVVERPDVPPNLCAPGRGAVAHKVAELTHKAVGAVQDRIVVLRCHGESAYARDEAEYAGVRTCAAASLVFGGPKACKNGCLGLGDCVRACPFDALALGPNGIVQVRTDRCTGCGICVPICPKNLFTLYPRNHRVLLSCVAREKQSIVRSTCSVGCTLCRKCVSKCPAGAITFDGQTILIDHEKCLAYGPSCGEACVDICPSTILHRIGQMPRPEAAEPVAAEA</sequence>
<evidence type="ECO:0000256" key="7">
    <source>
        <dbReference type="ARBA" id="ARBA00023004"/>
    </source>
</evidence>
<feature type="region of interest" description="Hydrophobic" evidence="10">
    <location>
        <begin position="1"/>
        <end position="31"/>
    </location>
</feature>
<evidence type="ECO:0000259" key="12">
    <source>
        <dbReference type="PROSITE" id="PS51656"/>
    </source>
</evidence>
<dbReference type="GO" id="GO:0046872">
    <property type="term" value="F:metal ion binding"/>
    <property type="evidence" value="ECO:0007669"/>
    <property type="project" value="UniProtKB-KW"/>
</dbReference>
<dbReference type="InterPro" id="IPR050395">
    <property type="entry name" value="4Fe4S_Ferredoxin_RnfB"/>
</dbReference>
<keyword evidence="8 10" id="KW-0411">Iron-sulfur</keyword>
<protein>
    <recommendedName>
        <fullName evidence="10">Ion-translocating oxidoreductase complex subunit B</fullName>
        <ecNumber evidence="10">7.-.-.-</ecNumber>
    </recommendedName>
    <alternativeName>
        <fullName evidence="10">Rnf electron transport complex subunit B</fullName>
    </alternativeName>
</protein>
<comment type="caution">
    <text evidence="13">The sequence shown here is derived from an EMBL/GenBank/DDBJ whole genome shotgun (WGS) entry which is preliminary data.</text>
</comment>
<keyword evidence="5 10" id="KW-1278">Translocase</keyword>
<feature type="binding site" evidence="10">
    <location>
        <position position="157"/>
    </location>
    <ligand>
        <name>[4Fe-4S] cluster</name>
        <dbReference type="ChEBI" id="CHEBI:49883"/>
        <label>3</label>
    </ligand>
</feature>
<comment type="function">
    <text evidence="10">Part of a membrane-bound complex that couples electron transfer with translocation of ions across the membrane.</text>
</comment>
<evidence type="ECO:0000256" key="10">
    <source>
        <dbReference type="HAMAP-Rule" id="MF_00463"/>
    </source>
</evidence>
<keyword evidence="1 10" id="KW-0813">Transport</keyword>
<evidence type="ECO:0000256" key="8">
    <source>
        <dbReference type="ARBA" id="ARBA00023014"/>
    </source>
</evidence>
<feature type="domain" description="4Fe-4S ferredoxin-type" evidence="11">
    <location>
        <begin position="168"/>
        <end position="197"/>
    </location>
</feature>
<evidence type="ECO:0000313" key="13">
    <source>
        <dbReference type="EMBL" id="HGZ42467.1"/>
    </source>
</evidence>
<evidence type="ECO:0000259" key="11">
    <source>
        <dbReference type="PROSITE" id="PS51379"/>
    </source>
</evidence>
<feature type="binding site" evidence="10">
    <location>
        <position position="183"/>
    </location>
    <ligand>
        <name>[4Fe-4S] cluster</name>
        <dbReference type="ChEBI" id="CHEBI:49883"/>
        <label>3</label>
    </ligand>
</feature>
<dbReference type="InterPro" id="IPR010207">
    <property type="entry name" value="Elect_transpt_cplx_RnfB/RsxB"/>
</dbReference>